<dbReference type="Proteomes" id="UP000688137">
    <property type="component" value="Unassembled WGS sequence"/>
</dbReference>
<comment type="caution">
    <text evidence="1">The sequence shown here is derived from an EMBL/GenBank/DDBJ whole genome shotgun (WGS) entry which is preliminary data.</text>
</comment>
<evidence type="ECO:0000313" key="2">
    <source>
        <dbReference type="Proteomes" id="UP000688137"/>
    </source>
</evidence>
<proteinExistence type="predicted"/>
<dbReference type="OMA" id="EVQSIRH"/>
<sequence>MNGRLSSYQSNCEINIEKEATEMASRIMDRFRQKQNFRSCQKLSIKSDEFRSSEYQPRLTEIQSIRNGTNPIVYRNEIKYNLNIRQPHNNFEQYPKHIEIIKKSHNLQIQQSQDIKDKYQQSIKFNNTLESQYQSNKSNNTKLIKLMKA</sequence>
<evidence type="ECO:0000313" key="1">
    <source>
        <dbReference type="EMBL" id="CAD8045462.1"/>
    </source>
</evidence>
<organism evidence="1 2">
    <name type="scientific">Paramecium primaurelia</name>
    <dbReference type="NCBI Taxonomy" id="5886"/>
    <lineage>
        <taxon>Eukaryota</taxon>
        <taxon>Sar</taxon>
        <taxon>Alveolata</taxon>
        <taxon>Ciliophora</taxon>
        <taxon>Intramacronucleata</taxon>
        <taxon>Oligohymenophorea</taxon>
        <taxon>Peniculida</taxon>
        <taxon>Parameciidae</taxon>
        <taxon>Paramecium</taxon>
    </lineage>
</organism>
<gene>
    <name evidence="1" type="ORF">PPRIM_AZ9-3.1.T0090431</name>
</gene>
<name>A0A8S1JS36_PARPR</name>
<accession>A0A8S1JS36</accession>
<protein>
    <submittedName>
        <fullName evidence="1">Uncharacterized protein</fullName>
    </submittedName>
</protein>
<reference evidence="1" key="1">
    <citation type="submission" date="2021-01" db="EMBL/GenBank/DDBJ databases">
        <authorList>
            <consortium name="Genoscope - CEA"/>
            <person name="William W."/>
        </authorList>
    </citation>
    <scope>NUCLEOTIDE SEQUENCE</scope>
</reference>
<keyword evidence="2" id="KW-1185">Reference proteome</keyword>
<dbReference type="EMBL" id="CAJJDM010000006">
    <property type="protein sequence ID" value="CAD8045462.1"/>
    <property type="molecule type" value="Genomic_DNA"/>
</dbReference>
<dbReference type="AlphaFoldDB" id="A0A8S1JS36"/>